<gene>
    <name evidence="2" type="ORF">PDIGIT_LOCUS589</name>
</gene>
<keyword evidence="1" id="KW-1133">Transmembrane helix</keyword>
<keyword evidence="1" id="KW-0472">Membrane</keyword>
<accession>A0A9W4U4K6</accession>
<proteinExistence type="predicted"/>
<reference evidence="2" key="1">
    <citation type="submission" date="2023-01" db="EMBL/GenBank/DDBJ databases">
        <authorList>
            <person name="Van Ghelder C."/>
            <person name="Rancurel C."/>
        </authorList>
    </citation>
    <scope>NUCLEOTIDE SEQUENCE</scope>
    <source>
        <strain evidence="2">CNCM I-4278</strain>
    </source>
</reference>
<protein>
    <submittedName>
        <fullName evidence="2">Uncharacterized protein</fullName>
    </submittedName>
</protein>
<dbReference type="EMBL" id="CAOQHR010000001">
    <property type="protein sequence ID" value="CAI6241094.1"/>
    <property type="molecule type" value="Genomic_DNA"/>
</dbReference>
<name>A0A9W4U4K6_9PLEO</name>
<keyword evidence="1" id="KW-0812">Transmembrane</keyword>
<evidence type="ECO:0000313" key="3">
    <source>
        <dbReference type="Proteomes" id="UP001152607"/>
    </source>
</evidence>
<dbReference type="AlphaFoldDB" id="A0A9W4U4K6"/>
<keyword evidence="3" id="KW-1185">Reference proteome</keyword>
<evidence type="ECO:0000313" key="2">
    <source>
        <dbReference type="EMBL" id="CAI6241094.1"/>
    </source>
</evidence>
<organism evidence="2 3">
    <name type="scientific">Periconia digitata</name>
    <dbReference type="NCBI Taxonomy" id="1303443"/>
    <lineage>
        <taxon>Eukaryota</taxon>
        <taxon>Fungi</taxon>
        <taxon>Dikarya</taxon>
        <taxon>Ascomycota</taxon>
        <taxon>Pezizomycotina</taxon>
        <taxon>Dothideomycetes</taxon>
        <taxon>Pleosporomycetidae</taxon>
        <taxon>Pleosporales</taxon>
        <taxon>Massarineae</taxon>
        <taxon>Periconiaceae</taxon>
        <taxon>Periconia</taxon>
    </lineage>
</organism>
<sequence length="68" mass="7793">MQHEQALGVQLLICNDVIACVKRLFLLNSVVVRVFFLWLVLVNIVRARNTESSWDKCATLNMMTKTKA</sequence>
<evidence type="ECO:0000256" key="1">
    <source>
        <dbReference type="SAM" id="Phobius"/>
    </source>
</evidence>
<dbReference type="Proteomes" id="UP001152607">
    <property type="component" value="Unassembled WGS sequence"/>
</dbReference>
<feature type="transmembrane region" description="Helical" evidence="1">
    <location>
        <begin position="25"/>
        <end position="45"/>
    </location>
</feature>
<comment type="caution">
    <text evidence="2">The sequence shown here is derived from an EMBL/GenBank/DDBJ whole genome shotgun (WGS) entry which is preliminary data.</text>
</comment>